<feature type="transmembrane region" description="Helical" evidence="2">
    <location>
        <begin position="677"/>
        <end position="694"/>
    </location>
</feature>
<evidence type="ECO:0000256" key="1">
    <source>
        <dbReference type="SAM" id="Coils"/>
    </source>
</evidence>
<sequence length="698" mass="76148">MSVSQSRLLPFILLSSLSVTTWADGVIVNTVTDEDAVENSSCSLREAIHYIQQKNIVLAIVNNDINANNAEINKLLSENKGFEDQIYTITLKPESERTAAEKALLLQLEEEIVINKELITSLRKEITTIETEMQAYRDEGIDGFGCKSTDSSSTDTITLSLENSTYILLKPITIKNSVIIQSPSLLEGDIVTPLSKTANRISIKGTVNERLFNIDDGVPSDHDNDPRTAERRIRVEFKNIDFLGNNDASKSPANGGLFYNRDELVITQSVITNSLVSGFGGAVYNTKKSAFSAIQTVFKNNQASDGAAIYSEENNIDIHRSLFTENKATNVISIASATVTVSKNSTIPIIQNTTFSNNDGTALSTYAGLTLNNLTVVLNKGGINYNNTAPSLFNSIIAGNTTDCINFGIGTDSNKAYFSNNIYQTGCDSSVISSQYNNRKITGTGIETLIADSNNDGICDTPPSVGLLCPLNYYGGLSESHKPRLLADYTTISESPIVNKGYIPVFGYIGYGCSSGDQRDKGRSTLLDSPCDLGAVELQDGNSGASTQTPRQGQDIFFGQKAIFDITEKLGDAEVWPAAYCSRLYQDTYAPYVDGCVRLTDSTILKKGRVSFETDGKHTLTYMALIDNFHGFEDFQYHVTNTISRFNDAKTKSTAMTVNVRVVSNPSSTVTSKSLDTGAFSFITLMMLGLSILWRRSR</sequence>
<evidence type="ECO:0000313" key="5">
    <source>
        <dbReference type="Proteomes" id="UP000244223"/>
    </source>
</evidence>
<gene>
    <name evidence="4" type="ORF">C8N29_10725</name>
</gene>
<dbReference type="EMBL" id="QAON01000007">
    <property type="protein sequence ID" value="PTQ89297.1"/>
    <property type="molecule type" value="Genomic_DNA"/>
</dbReference>
<name>A0A2T5IZ39_9GAMM</name>
<dbReference type="RefSeq" id="WP_107865631.1">
    <property type="nucleotide sequence ID" value="NZ_QAON01000007.1"/>
</dbReference>
<keyword evidence="2" id="KW-1133">Transmembrane helix</keyword>
<dbReference type="AlphaFoldDB" id="A0A2T5IZ39"/>
<evidence type="ECO:0000313" key="4">
    <source>
        <dbReference type="EMBL" id="PTQ89297.1"/>
    </source>
</evidence>
<evidence type="ECO:0000256" key="2">
    <source>
        <dbReference type="SAM" id="Phobius"/>
    </source>
</evidence>
<keyword evidence="2" id="KW-0472">Membrane</keyword>
<keyword evidence="5" id="KW-1185">Reference proteome</keyword>
<proteinExistence type="predicted"/>
<dbReference type="InterPro" id="IPR011050">
    <property type="entry name" value="Pectin_lyase_fold/virulence"/>
</dbReference>
<dbReference type="NCBIfam" id="TIGR04214">
    <property type="entry name" value="CSLREA_Nterm"/>
    <property type="match status" value="1"/>
</dbReference>
<keyword evidence="1" id="KW-0175">Coiled coil</keyword>
<accession>A0A2T5IZ39</accession>
<feature type="coiled-coil region" evidence="1">
    <location>
        <begin position="65"/>
        <end position="139"/>
    </location>
</feature>
<dbReference type="Proteomes" id="UP000244223">
    <property type="component" value="Unassembled WGS sequence"/>
</dbReference>
<keyword evidence="2" id="KW-0812">Transmembrane</keyword>
<dbReference type="OrthoDB" id="6712914at2"/>
<keyword evidence="3" id="KW-0732">Signal</keyword>
<evidence type="ECO:0000256" key="3">
    <source>
        <dbReference type="SAM" id="SignalP"/>
    </source>
</evidence>
<protein>
    <submittedName>
        <fullName evidence="4">Rhombotarget A family protein</fullName>
    </submittedName>
</protein>
<feature type="chain" id="PRO_5015643794" evidence="3">
    <location>
        <begin position="24"/>
        <end position="698"/>
    </location>
</feature>
<comment type="caution">
    <text evidence="4">The sequence shown here is derived from an EMBL/GenBank/DDBJ whole genome shotgun (WGS) entry which is preliminary data.</text>
</comment>
<dbReference type="InterPro" id="IPR026457">
    <property type="entry name" value="CSLREA_Nterm"/>
</dbReference>
<dbReference type="SUPFAM" id="SSF51126">
    <property type="entry name" value="Pectin lyase-like"/>
    <property type="match status" value="1"/>
</dbReference>
<reference evidence="4 5" key="1">
    <citation type="submission" date="2018-04" db="EMBL/GenBank/DDBJ databases">
        <title>Genomic Encyclopedia of Archaeal and Bacterial Type Strains, Phase II (KMG-II): from individual species to whole genera.</title>
        <authorList>
            <person name="Goeker M."/>
        </authorList>
    </citation>
    <scope>NUCLEOTIDE SEQUENCE [LARGE SCALE GENOMIC DNA]</scope>
    <source>
        <strain evidence="4 5">DSM 5822</strain>
    </source>
</reference>
<feature type="signal peptide" evidence="3">
    <location>
        <begin position="1"/>
        <end position="23"/>
    </location>
</feature>
<organism evidence="4 5">
    <name type="scientific">Agitococcus lubricus</name>
    <dbReference type="NCBI Taxonomy" id="1077255"/>
    <lineage>
        <taxon>Bacteria</taxon>
        <taxon>Pseudomonadati</taxon>
        <taxon>Pseudomonadota</taxon>
        <taxon>Gammaproteobacteria</taxon>
        <taxon>Moraxellales</taxon>
        <taxon>Moraxellaceae</taxon>
        <taxon>Agitococcus</taxon>
    </lineage>
</organism>